<comment type="similarity">
    <text evidence="1">Belongs to the short-chain dehydrogenases/reductases (SDR) family.</text>
</comment>
<keyword evidence="5" id="KW-1185">Reference proteome</keyword>
<name>A0A6L7GMJ1_9ACTN</name>
<keyword evidence="2" id="KW-0560">Oxidoreductase</keyword>
<dbReference type="PROSITE" id="PS00061">
    <property type="entry name" value="ADH_SHORT"/>
    <property type="match status" value="1"/>
</dbReference>
<feature type="region of interest" description="Disordered" evidence="3">
    <location>
        <begin position="255"/>
        <end position="277"/>
    </location>
</feature>
<accession>A0A6L7GMJ1</accession>
<dbReference type="Proteomes" id="UP000475545">
    <property type="component" value="Unassembled WGS sequence"/>
</dbReference>
<evidence type="ECO:0000256" key="3">
    <source>
        <dbReference type="SAM" id="MobiDB-lite"/>
    </source>
</evidence>
<sequence>MAFIAHPERRPVLVAGASSGIGAATAEYLAAAGYPVAVAARRVGRLQELADKITAAGGEAVAVPLDVTDEQSVLDCVAKAEAALGPLEIVVAGAGDLAVGLSYESGPDEFADQVNIHLNGAYRLYRAVIGGMIDRARGDVVFIGSDVAIRPRPWSSAYVAAKSGIDGLVATIQLELEGTGVRAGVVRPGQTLTGMGMNLDPATTEKMLNDWIKHGLARHGNFLSPEHIAQAVSAMVTMPRGAHMRSVEVEAEGAIPCAKRAQTPDRPQTPPESKGHE</sequence>
<dbReference type="AlphaFoldDB" id="A0A6L7GMJ1"/>
<dbReference type="PANTHER" id="PTHR43669">
    <property type="entry name" value="5-KETO-D-GLUCONATE 5-REDUCTASE"/>
    <property type="match status" value="1"/>
</dbReference>
<dbReference type="GO" id="GO:0016491">
    <property type="term" value="F:oxidoreductase activity"/>
    <property type="evidence" value="ECO:0007669"/>
    <property type="project" value="UniProtKB-KW"/>
</dbReference>
<dbReference type="EMBL" id="WMBR01000001">
    <property type="protein sequence ID" value="MXP20411.1"/>
    <property type="molecule type" value="Genomic_DNA"/>
</dbReference>
<dbReference type="PANTHER" id="PTHR43669:SF3">
    <property type="entry name" value="ALCOHOL DEHYDROGENASE, PUTATIVE (AFU_ORTHOLOGUE AFUA_3G03445)-RELATED"/>
    <property type="match status" value="1"/>
</dbReference>
<dbReference type="CDD" id="cd05233">
    <property type="entry name" value="SDR_c"/>
    <property type="match status" value="1"/>
</dbReference>
<dbReference type="Pfam" id="PF00106">
    <property type="entry name" value="adh_short"/>
    <property type="match status" value="1"/>
</dbReference>
<dbReference type="NCBIfam" id="NF005854">
    <property type="entry name" value="PRK07775.1"/>
    <property type="match status" value="1"/>
</dbReference>
<dbReference type="PRINTS" id="PR00081">
    <property type="entry name" value="GDHRDH"/>
</dbReference>
<dbReference type="SUPFAM" id="SSF51735">
    <property type="entry name" value="NAD(P)-binding Rossmann-fold domains"/>
    <property type="match status" value="1"/>
</dbReference>
<comment type="caution">
    <text evidence="4">The sequence shown here is derived from an EMBL/GenBank/DDBJ whole genome shotgun (WGS) entry which is preliminary data.</text>
</comment>
<proteinExistence type="inferred from homology"/>
<dbReference type="InterPro" id="IPR002347">
    <property type="entry name" value="SDR_fam"/>
</dbReference>
<dbReference type="InterPro" id="IPR036291">
    <property type="entry name" value="NAD(P)-bd_dom_sf"/>
</dbReference>
<evidence type="ECO:0000256" key="1">
    <source>
        <dbReference type="ARBA" id="ARBA00006484"/>
    </source>
</evidence>
<dbReference type="RefSeq" id="WP_160900558.1">
    <property type="nucleotide sequence ID" value="NZ_CP102850.1"/>
</dbReference>
<reference evidence="4 5" key="1">
    <citation type="submission" date="2019-11" db="EMBL/GenBank/DDBJ databases">
        <title>Gordonia sp. nov., a novel actinobacterium isolated from mangrove soil in Hainan.</title>
        <authorList>
            <person name="Huang X."/>
            <person name="Xie Y."/>
            <person name="Chu X."/>
            <person name="Xiao K."/>
        </authorList>
    </citation>
    <scope>NUCLEOTIDE SEQUENCE [LARGE SCALE GENOMIC DNA]</scope>
    <source>
        <strain evidence="4 5">HNM0687</strain>
    </source>
</reference>
<evidence type="ECO:0000313" key="5">
    <source>
        <dbReference type="Proteomes" id="UP000475545"/>
    </source>
</evidence>
<gene>
    <name evidence="4" type="ORF">GIY30_03450</name>
</gene>
<dbReference type="Gene3D" id="3.40.50.720">
    <property type="entry name" value="NAD(P)-binding Rossmann-like Domain"/>
    <property type="match status" value="1"/>
</dbReference>
<evidence type="ECO:0000256" key="2">
    <source>
        <dbReference type="ARBA" id="ARBA00023002"/>
    </source>
</evidence>
<dbReference type="InterPro" id="IPR020904">
    <property type="entry name" value="Sc_DH/Rdtase_CS"/>
</dbReference>
<protein>
    <submittedName>
        <fullName evidence="4">SDR family oxidoreductase</fullName>
    </submittedName>
</protein>
<evidence type="ECO:0000313" key="4">
    <source>
        <dbReference type="EMBL" id="MXP20411.1"/>
    </source>
</evidence>
<organism evidence="4 5">
    <name type="scientific">Gordonia mangrovi</name>
    <dbReference type="NCBI Taxonomy" id="2665643"/>
    <lineage>
        <taxon>Bacteria</taxon>
        <taxon>Bacillati</taxon>
        <taxon>Actinomycetota</taxon>
        <taxon>Actinomycetes</taxon>
        <taxon>Mycobacteriales</taxon>
        <taxon>Gordoniaceae</taxon>
        <taxon>Gordonia</taxon>
    </lineage>
</organism>